<dbReference type="InterPro" id="IPR001647">
    <property type="entry name" value="HTH_TetR"/>
</dbReference>
<evidence type="ECO:0000313" key="4">
    <source>
        <dbReference type="EMBL" id="PPJ33980.1"/>
    </source>
</evidence>
<sequence length="212" mass="22994">MPNAAVDGRRVPRQERAMLTREHILDTAAQLFTERGIANTSTNRIAAEAGVSIGTLYRYFADRTVIVQELIQRLMASGEKHFRQSVLDRDGETILEVATIALEVMTDEIMSNAGLVRALVAGAQYYSSGISEFEPRLLEVSTNLVSHAFGDGDELLHDAMATAMVNTTFAAVLRAATLDSDSGDHREVAQMTARLIAAAAQAELAARHPPAR</sequence>
<feature type="domain" description="HTH tetR-type" evidence="3">
    <location>
        <begin position="18"/>
        <end position="78"/>
    </location>
</feature>
<dbReference type="SUPFAM" id="SSF46689">
    <property type="entry name" value="Homeodomain-like"/>
    <property type="match status" value="1"/>
</dbReference>
<proteinExistence type="predicted"/>
<evidence type="ECO:0000313" key="5">
    <source>
        <dbReference type="Proteomes" id="UP000239874"/>
    </source>
</evidence>
<dbReference type="AlphaFoldDB" id="A0A2S6AGV2"/>
<dbReference type="InterPro" id="IPR050624">
    <property type="entry name" value="HTH-type_Tx_Regulator"/>
</dbReference>
<name>A0A2S6AGV2_9NOCA</name>
<reference evidence="4 5" key="1">
    <citation type="submission" date="2018-02" db="EMBL/GenBank/DDBJ databases">
        <title>8 Nocardia nova and 1 Nocardia cyriacigeorgica strain used for evolution to TMP-SMX.</title>
        <authorList>
            <person name="Mehta H."/>
            <person name="Weng J."/>
            <person name="Shamoo Y."/>
        </authorList>
    </citation>
    <scope>NUCLEOTIDE SEQUENCE [LARGE SCALE GENOMIC DNA]</scope>
    <source>
        <strain evidence="4 5">MDA3139</strain>
    </source>
</reference>
<dbReference type="Gene3D" id="1.10.357.10">
    <property type="entry name" value="Tetracycline Repressor, domain 2"/>
    <property type="match status" value="1"/>
</dbReference>
<evidence type="ECO:0000256" key="1">
    <source>
        <dbReference type="ARBA" id="ARBA00023125"/>
    </source>
</evidence>
<dbReference type="PROSITE" id="PS50977">
    <property type="entry name" value="HTH_TETR_2"/>
    <property type="match status" value="1"/>
</dbReference>
<dbReference type="PRINTS" id="PR00455">
    <property type="entry name" value="HTHTETR"/>
</dbReference>
<feature type="DNA-binding region" description="H-T-H motif" evidence="2">
    <location>
        <begin position="41"/>
        <end position="60"/>
    </location>
</feature>
<dbReference type="EMBL" id="PSZC01000033">
    <property type="protein sequence ID" value="PPJ33980.1"/>
    <property type="molecule type" value="Genomic_DNA"/>
</dbReference>
<dbReference type="InterPro" id="IPR009057">
    <property type="entry name" value="Homeodomain-like_sf"/>
</dbReference>
<protein>
    <submittedName>
        <fullName evidence="4">TetR family transcriptional regulator</fullName>
    </submittedName>
</protein>
<comment type="caution">
    <text evidence="4">The sequence shown here is derived from an EMBL/GenBank/DDBJ whole genome shotgun (WGS) entry which is preliminary data.</text>
</comment>
<gene>
    <name evidence="4" type="ORF">C5E45_31015</name>
</gene>
<keyword evidence="1 2" id="KW-0238">DNA-binding</keyword>
<dbReference type="Pfam" id="PF00440">
    <property type="entry name" value="TetR_N"/>
    <property type="match status" value="1"/>
</dbReference>
<accession>A0A2S6AGV2</accession>
<evidence type="ECO:0000256" key="2">
    <source>
        <dbReference type="PROSITE-ProRule" id="PRU00335"/>
    </source>
</evidence>
<dbReference type="OrthoDB" id="5242390at2"/>
<dbReference type="PANTHER" id="PTHR43479:SF11">
    <property type="entry name" value="ACREF_ENVCD OPERON REPRESSOR-RELATED"/>
    <property type="match status" value="1"/>
</dbReference>
<dbReference type="Proteomes" id="UP000239874">
    <property type="component" value="Unassembled WGS sequence"/>
</dbReference>
<dbReference type="PANTHER" id="PTHR43479">
    <property type="entry name" value="ACREF/ENVCD OPERON REPRESSOR-RELATED"/>
    <property type="match status" value="1"/>
</dbReference>
<organism evidence="4 5">
    <name type="scientific">Nocardia nova</name>
    <dbReference type="NCBI Taxonomy" id="37330"/>
    <lineage>
        <taxon>Bacteria</taxon>
        <taxon>Bacillati</taxon>
        <taxon>Actinomycetota</taxon>
        <taxon>Actinomycetes</taxon>
        <taxon>Mycobacteriales</taxon>
        <taxon>Nocardiaceae</taxon>
        <taxon>Nocardia</taxon>
    </lineage>
</organism>
<evidence type="ECO:0000259" key="3">
    <source>
        <dbReference type="PROSITE" id="PS50977"/>
    </source>
</evidence>
<dbReference type="GO" id="GO:0003677">
    <property type="term" value="F:DNA binding"/>
    <property type="evidence" value="ECO:0007669"/>
    <property type="project" value="UniProtKB-UniRule"/>
</dbReference>